<dbReference type="PANTHER" id="PTHR13078:SF56">
    <property type="entry name" value="PEROXISOMAL MULTIFUNCTIONAL ENZYME TYPE 2"/>
    <property type="match status" value="1"/>
</dbReference>
<dbReference type="Gene3D" id="3.10.129.10">
    <property type="entry name" value="Hotdog Thioesterase"/>
    <property type="match status" value="1"/>
</dbReference>
<dbReference type="PANTHER" id="PTHR13078">
    <property type="entry name" value="PEROXISOMAL MULTIFUNCTIONAL ENZYME TYPE 2-RELATED"/>
    <property type="match status" value="1"/>
</dbReference>
<proteinExistence type="predicted"/>
<evidence type="ECO:0000313" key="2">
    <source>
        <dbReference type="EMBL" id="KAL0187474.1"/>
    </source>
</evidence>
<evidence type="ECO:0000313" key="3">
    <source>
        <dbReference type="Proteomes" id="UP001529510"/>
    </source>
</evidence>
<evidence type="ECO:0000259" key="1">
    <source>
        <dbReference type="Pfam" id="PF22622"/>
    </source>
</evidence>
<dbReference type="SUPFAM" id="SSF54637">
    <property type="entry name" value="Thioesterase/thiol ester dehydrase-isomerase"/>
    <property type="match status" value="1"/>
</dbReference>
<name>A0ABD0QML2_CIRMR</name>
<comment type="caution">
    <text evidence="2">The sequence shown here is derived from an EMBL/GenBank/DDBJ whole genome shotgun (WGS) entry which is preliminary data.</text>
</comment>
<dbReference type="InterPro" id="IPR054357">
    <property type="entry name" value="MFE-2_N"/>
</dbReference>
<reference evidence="2 3" key="1">
    <citation type="submission" date="2024-05" db="EMBL/GenBank/DDBJ databases">
        <title>Genome sequencing and assembly of Indian major carp, Cirrhinus mrigala (Hamilton, 1822).</title>
        <authorList>
            <person name="Mohindra V."/>
            <person name="Chowdhury L.M."/>
            <person name="Lal K."/>
            <person name="Jena J.K."/>
        </authorList>
    </citation>
    <scope>NUCLEOTIDE SEQUENCE [LARGE SCALE GENOMIC DNA]</scope>
    <source>
        <strain evidence="2">CM1030</strain>
        <tissue evidence="2">Blood</tissue>
    </source>
</reference>
<organism evidence="2 3">
    <name type="scientific">Cirrhinus mrigala</name>
    <name type="common">Mrigala</name>
    <dbReference type="NCBI Taxonomy" id="683832"/>
    <lineage>
        <taxon>Eukaryota</taxon>
        <taxon>Metazoa</taxon>
        <taxon>Chordata</taxon>
        <taxon>Craniata</taxon>
        <taxon>Vertebrata</taxon>
        <taxon>Euteleostomi</taxon>
        <taxon>Actinopterygii</taxon>
        <taxon>Neopterygii</taxon>
        <taxon>Teleostei</taxon>
        <taxon>Ostariophysi</taxon>
        <taxon>Cypriniformes</taxon>
        <taxon>Cyprinidae</taxon>
        <taxon>Labeoninae</taxon>
        <taxon>Labeonini</taxon>
        <taxon>Cirrhinus</taxon>
    </lineage>
</organism>
<dbReference type="AlphaFoldDB" id="A0ABD0QML2"/>
<feature type="domain" description="Peroxisomal multifunctional enzyme type 2-like N-terminal" evidence="1">
    <location>
        <begin position="13"/>
        <end position="76"/>
    </location>
</feature>
<feature type="non-terminal residue" evidence="2">
    <location>
        <position position="77"/>
    </location>
</feature>
<accession>A0ABD0QML2</accession>
<dbReference type="EMBL" id="JAMKFB020000008">
    <property type="protein sequence ID" value="KAL0187474.1"/>
    <property type="molecule type" value="Genomic_DNA"/>
</dbReference>
<feature type="non-terminal residue" evidence="2">
    <location>
        <position position="1"/>
    </location>
</feature>
<protein>
    <recommendedName>
        <fullName evidence="1">Peroxisomal multifunctional enzyme type 2-like N-terminal domain-containing protein</fullName>
    </recommendedName>
</protein>
<dbReference type="Proteomes" id="UP001529510">
    <property type="component" value="Unassembled WGS sequence"/>
</dbReference>
<sequence length="77" mass="8344">SAAVGQTLPEMSFSYTHMNCILYALGVGMSTKEPDHLKFLYEGHEDFSCLPTFGVIPAQSAMMGLGSIPGLNIDFTR</sequence>
<dbReference type="Pfam" id="PF22622">
    <property type="entry name" value="MFE-2_hydrat-2_N"/>
    <property type="match status" value="1"/>
</dbReference>
<gene>
    <name evidence="2" type="ORF">M9458_019144</name>
</gene>
<keyword evidence="3" id="KW-1185">Reference proteome</keyword>
<dbReference type="InterPro" id="IPR029069">
    <property type="entry name" value="HotDog_dom_sf"/>
</dbReference>